<dbReference type="AlphaFoldDB" id="A0A248LHU8"/>
<evidence type="ECO:0000313" key="2">
    <source>
        <dbReference type="Proteomes" id="UP000197424"/>
    </source>
</evidence>
<proteinExistence type="predicted"/>
<protein>
    <submittedName>
        <fullName evidence="1">Phage_P2_GpE domain containing protein</fullName>
    </submittedName>
</protein>
<dbReference type="OrthoDB" id="8566531at2"/>
<dbReference type="InterPro" id="IPR009493">
    <property type="entry name" value="P2_GpE"/>
</dbReference>
<dbReference type="RefSeq" id="WP_088860672.1">
    <property type="nucleotide sequence ID" value="NZ_CP022115.1"/>
</dbReference>
<dbReference type="Proteomes" id="UP000197424">
    <property type="component" value="Chromosome"/>
</dbReference>
<accession>A0A248LHU8</accession>
<dbReference type="EMBL" id="CP022115">
    <property type="protein sequence ID" value="ASJ24328.1"/>
    <property type="molecule type" value="Genomic_DNA"/>
</dbReference>
<dbReference type="Pfam" id="PF06528">
    <property type="entry name" value="Phage_P2_GpE"/>
    <property type="match status" value="1"/>
</dbReference>
<organism evidence="1 2">
    <name type="scientific">Laribacter hongkongensis</name>
    <dbReference type="NCBI Taxonomy" id="168471"/>
    <lineage>
        <taxon>Bacteria</taxon>
        <taxon>Pseudomonadati</taxon>
        <taxon>Pseudomonadota</taxon>
        <taxon>Betaproteobacteria</taxon>
        <taxon>Neisseriales</taxon>
        <taxon>Aquaspirillaceae</taxon>
        <taxon>Laribacter</taxon>
    </lineage>
</organism>
<reference evidence="2" key="1">
    <citation type="submission" date="2017-06" db="EMBL/GenBank/DDBJ databases">
        <title>Whole genome sequence of Laribacter hongkongensis LHGZ1.</title>
        <authorList>
            <person name="Chen D."/>
            <person name="Wu H."/>
            <person name="Chen J."/>
        </authorList>
    </citation>
    <scope>NUCLEOTIDE SEQUENCE [LARGE SCALE GENOMIC DNA]</scope>
    <source>
        <strain evidence="2">LHGZ1</strain>
    </source>
</reference>
<sequence>MVDLAVVFHWSPRDMADMTLTELMAWREQARRRWSTEP</sequence>
<gene>
    <name evidence="1" type="ORF">LHGZ1_1497</name>
</gene>
<name>A0A248LHU8_9NEIS</name>
<evidence type="ECO:0000313" key="1">
    <source>
        <dbReference type="EMBL" id="ASJ24328.1"/>
    </source>
</evidence>